<dbReference type="Proteomes" id="UP000186857">
    <property type="component" value="Unassembled WGS sequence"/>
</dbReference>
<comment type="caution">
    <text evidence="4">The sequence shown here is derived from an EMBL/GenBank/DDBJ whole genome shotgun (WGS) entry which is preliminary data.</text>
</comment>
<evidence type="ECO:0000313" key="5">
    <source>
        <dbReference type="Proteomes" id="UP000186857"/>
    </source>
</evidence>
<dbReference type="EMBL" id="MSKJ01000001">
    <property type="protein sequence ID" value="OLO46289.1"/>
    <property type="molecule type" value="Genomic_DNA"/>
</dbReference>
<evidence type="ECO:0000256" key="2">
    <source>
        <dbReference type="ARBA" id="ARBA00022857"/>
    </source>
</evidence>
<evidence type="ECO:0000256" key="1">
    <source>
        <dbReference type="ARBA" id="ARBA00006328"/>
    </source>
</evidence>
<dbReference type="AlphaFoldDB" id="A0A1Q8VDW1"/>
<dbReference type="InterPro" id="IPR008030">
    <property type="entry name" value="NmrA-like"/>
</dbReference>
<gene>
    <name evidence="4" type="ORF">BKH29_00120</name>
</gene>
<proteinExistence type="inferred from homology"/>
<dbReference type="PANTHER" id="PTHR42748:SF7">
    <property type="entry name" value="NMRA LIKE REDOX SENSOR 1-RELATED"/>
    <property type="match status" value="1"/>
</dbReference>
<dbReference type="SUPFAM" id="SSF51735">
    <property type="entry name" value="NAD(P)-binding Rossmann-fold domains"/>
    <property type="match status" value="1"/>
</dbReference>
<dbReference type="CDD" id="cd05251">
    <property type="entry name" value="NmrA_like_SDR_a"/>
    <property type="match status" value="1"/>
</dbReference>
<evidence type="ECO:0000259" key="3">
    <source>
        <dbReference type="Pfam" id="PF05368"/>
    </source>
</evidence>
<keyword evidence="2" id="KW-0521">NADP</keyword>
<dbReference type="OrthoDB" id="319724at2"/>
<dbReference type="Gene3D" id="3.90.25.10">
    <property type="entry name" value="UDP-galactose 4-epimerase, domain 1"/>
    <property type="match status" value="1"/>
</dbReference>
<organism evidence="4 5">
    <name type="scientific">Actinomyces oris</name>
    <dbReference type="NCBI Taxonomy" id="544580"/>
    <lineage>
        <taxon>Bacteria</taxon>
        <taxon>Bacillati</taxon>
        <taxon>Actinomycetota</taxon>
        <taxon>Actinomycetes</taxon>
        <taxon>Actinomycetales</taxon>
        <taxon>Actinomycetaceae</taxon>
        <taxon>Actinomyces</taxon>
    </lineage>
</organism>
<comment type="similarity">
    <text evidence="1">Belongs to the NmrA-type oxidoreductase family.</text>
</comment>
<dbReference type="PANTHER" id="PTHR42748">
    <property type="entry name" value="NITROGEN METABOLITE REPRESSION PROTEIN NMRA FAMILY MEMBER"/>
    <property type="match status" value="1"/>
</dbReference>
<dbReference type="Pfam" id="PF05368">
    <property type="entry name" value="NmrA"/>
    <property type="match status" value="1"/>
</dbReference>
<reference evidence="4 5" key="1">
    <citation type="submission" date="2016-12" db="EMBL/GenBank/DDBJ databases">
        <title>Genomic Comparison of strains in the 'Actinomyces naeslundii' Group.</title>
        <authorList>
            <person name="Mughal S.R."/>
            <person name="Do T."/>
            <person name="Gilbert S.C."/>
            <person name="Witherden E.A."/>
            <person name="Didelot X."/>
            <person name="Beighton D."/>
        </authorList>
    </citation>
    <scope>NUCLEOTIDE SEQUENCE [LARGE SCALE GENOMIC DNA]</scope>
    <source>
        <strain evidence="4 5">CCUG 33920</strain>
    </source>
</reference>
<dbReference type="InterPro" id="IPR036291">
    <property type="entry name" value="NAD(P)-bd_dom_sf"/>
</dbReference>
<accession>A0A1Q8VDW1</accession>
<protein>
    <submittedName>
        <fullName evidence="4">NmrA family protein</fullName>
    </submittedName>
</protein>
<sequence>MLDTPIIAVAGATSKQGRSVVRSLLQGGGYRVRALTRDPASQVAQSLERQGAELVTGSLSLGSDDEWVDAFSGARAAFLITPPTPPRGSREYELGCRIADAAVRAGVEHVVFSALENVDEITSGKLFAPHFTDKARIAEYISGLPVASTFVILSFFYTNLMEYYVPRVEDGSLVLPIYLPEDFRAPFVDPVTATGPAVREIISKPEKYAGETLPIVGDVVSPHEMVRVFQDVTGLQAEYRNAFTYDGLARNFPELVADDLHAQEILGMVNYAVEYGYFRQDRDLEWSRSIDPEALTWEQFLRATDWCGEARSYGL</sequence>
<feature type="domain" description="NmrA-like" evidence="3">
    <location>
        <begin position="6"/>
        <end position="301"/>
    </location>
</feature>
<name>A0A1Q8VDW1_9ACTO</name>
<evidence type="ECO:0000313" key="4">
    <source>
        <dbReference type="EMBL" id="OLO46289.1"/>
    </source>
</evidence>
<dbReference type="Gene3D" id="3.40.50.720">
    <property type="entry name" value="NAD(P)-binding Rossmann-like Domain"/>
    <property type="match status" value="1"/>
</dbReference>
<dbReference type="RefSeq" id="WP_075375756.1">
    <property type="nucleotide sequence ID" value="NZ_MSKJ01000001.1"/>
</dbReference>
<dbReference type="InterPro" id="IPR051164">
    <property type="entry name" value="NmrA-like_oxidored"/>
</dbReference>